<comment type="caution">
    <text evidence="2">The sequence shown here is derived from an EMBL/GenBank/DDBJ whole genome shotgun (WGS) entry which is preliminary data.</text>
</comment>
<dbReference type="PANTHER" id="PTHR31735">
    <property type="entry name" value="VACUOLAR MEMBRANE PROTEIN YPL162C"/>
    <property type="match status" value="1"/>
</dbReference>
<evidence type="ECO:0008006" key="4">
    <source>
        <dbReference type="Google" id="ProtNLM"/>
    </source>
</evidence>
<keyword evidence="1" id="KW-0472">Membrane</keyword>
<feature type="transmembrane region" description="Helical" evidence="1">
    <location>
        <begin position="155"/>
        <end position="177"/>
    </location>
</feature>
<dbReference type="EMBL" id="CAMPGE010019230">
    <property type="protein sequence ID" value="CAI2377579.1"/>
    <property type="molecule type" value="Genomic_DNA"/>
</dbReference>
<proteinExistence type="predicted"/>
<keyword evidence="3" id="KW-1185">Reference proteome</keyword>
<keyword evidence="1" id="KW-1133">Transmembrane helix</keyword>
<organism evidence="2 3">
    <name type="scientific">Euplotes crassus</name>
    <dbReference type="NCBI Taxonomy" id="5936"/>
    <lineage>
        <taxon>Eukaryota</taxon>
        <taxon>Sar</taxon>
        <taxon>Alveolata</taxon>
        <taxon>Ciliophora</taxon>
        <taxon>Intramacronucleata</taxon>
        <taxon>Spirotrichea</taxon>
        <taxon>Hypotrichia</taxon>
        <taxon>Euplotida</taxon>
        <taxon>Euplotidae</taxon>
        <taxon>Moneuplotes</taxon>
    </lineage>
</organism>
<protein>
    <recommendedName>
        <fullName evidence="4">Vacuolar membrane protein</fullName>
    </recommendedName>
</protein>
<dbReference type="AlphaFoldDB" id="A0AAD1XRP5"/>
<dbReference type="Proteomes" id="UP001295684">
    <property type="component" value="Unassembled WGS sequence"/>
</dbReference>
<feature type="transmembrane region" description="Helical" evidence="1">
    <location>
        <begin position="53"/>
        <end position="71"/>
    </location>
</feature>
<name>A0AAD1XRP5_EUPCR</name>
<evidence type="ECO:0000313" key="3">
    <source>
        <dbReference type="Proteomes" id="UP001295684"/>
    </source>
</evidence>
<sequence length="276" mass="31899">MGVTVKQCEILGPLGMVIQALLGIMSMSALLVKRYMEKPQRSWNIWFLDTSKQVFSAGMVHCLNMALSNLLSESSHSDNCEWYFINFAIDVAIGTILCFVIIKAIEGFAVLNGIDALNTGVYVHEDYSCPEKVNLEPTQQESNHKIDYKIWGLQLFIWTSVVLIVKICLFFTVKVFSPVFERIADFCLGWLQQFPDLKLVFIMILIPITFNIIQFWLQDNILKGKKENMLKFIHSPYHERSHTPQIPAKFSSREGFKDRMQFRDDEMKWSISEYCA</sequence>
<evidence type="ECO:0000256" key="1">
    <source>
        <dbReference type="SAM" id="Phobius"/>
    </source>
</evidence>
<reference evidence="2" key="1">
    <citation type="submission" date="2023-07" db="EMBL/GenBank/DDBJ databases">
        <authorList>
            <consortium name="AG Swart"/>
            <person name="Singh M."/>
            <person name="Singh A."/>
            <person name="Seah K."/>
            <person name="Emmerich C."/>
        </authorList>
    </citation>
    <scope>NUCLEOTIDE SEQUENCE</scope>
    <source>
        <strain evidence="2">DP1</strain>
    </source>
</reference>
<dbReference type="PANTHER" id="PTHR31735:SF1">
    <property type="entry name" value="VACUOLAR MEMBRANE PROTEIN YPL162C"/>
    <property type="match status" value="1"/>
</dbReference>
<evidence type="ECO:0000313" key="2">
    <source>
        <dbReference type="EMBL" id="CAI2377579.1"/>
    </source>
</evidence>
<accession>A0AAD1XRP5</accession>
<dbReference type="InterPro" id="IPR022127">
    <property type="entry name" value="STIMATE/YPL162C"/>
</dbReference>
<keyword evidence="1" id="KW-0812">Transmembrane</keyword>
<gene>
    <name evidence="2" type="ORF">ECRASSUSDP1_LOCUS18967</name>
</gene>
<feature type="transmembrane region" description="Helical" evidence="1">
    <location>
        <begin position="12"/>
        <end position="32"/>
    </location>
</feature>
<dbReference type="Pfam" id="PF12400">
    <property type="entry name" value="STIMATE"/>
    <property type="match status" value="1"/>
</dbReference>
<dbReference type="GO" id="GO:0016020">
    <property type="term" value="C:membrane"/>
    <property type="evidence" value="ECO:0007669"/>
    <property type="project" value="TreeGrafter"/>
</dbReference>
<feature type="transmembrane region" description="Helical" evidence="1">
    <location>
        <begin position="83"/>
        <end position="102"/>
    </location>
</feature>
<feature type="transmembrane region" description="Helical" evidence="1">
    <location>
        <begin position="197"/>
        <end position="217"/>
    </location>
</feature>